<organism evidence="2 3">
    <name type="scientific">Chondromyces apiculatus DSM 436</name>
    <dbReference type="NCBI Taxonomy" id="1192034"/>
    <lineage>
        <taxon>Bacteria</taxon>
        <taxon>Pseudomonadati</taxon>
        <taxon>Myxococcota</taxon>
        <taxon>Polyangia</taxon>
        <taxon>Polyangiales</taxon>
        <taxon>Polyangiaceae</taxon>
        <taxon>Chondromyces</taxon>
    </lineage>
</organism>
<dbReference type="AlphaFoldDB" id="A0A017T8M7"/>
<accession>A0A017T8M7</accession>
<dbReference type="EMBL" id="ASRX01000024">
    <property type="protein sequence ID" value="EYF05332.1"/>
    <property type="molecule type" value="Genomic_DNA"/>
</dbReference>
<evidence type="ECO:0000313" key="2">
    <source>
        <dbReference type="EMBL" id="EYF05332.1"/>
    </source>
</evidence>
<protein>
    <submittedName>
        <fullName evidence="2">Uncharacterized protein</fullName>
    </submittedName>
</protein>
<sequence>MCPSGTRGPELEHAIPVAALKGELAAVSENLTVVLDCCHAGVSGLSAGKGRVPSLSTGAPPSGNG</sequence>
<name>A0A017T8M7_9BACT</name>
<evidence type="ECO:0000313" key="3">
    <source>
        <dbReference type="Proteomes" id="UP000019678"/>
    </source>
</evidence>
<feature type="region of interest" description="Disordered" evidence="1">
    <location>
        <begin position="43"/>
        <end position="65"/>
    </location>
</feature>
<dbReference type="Proteomes" id="UP000019678">
    <property type="component" value="Unassembled WGS sequence"/>
</dbReference>
<gene>
    <name evidence="2" type="ORF">CAP_3249</name>
</gene>
<evidence type="ECO:0000256" key="1">
    <source>
        <dbReference type="SAM" id="MobiDB-lite"/>
    </source>
</evidence>
<dbReference type="RefSeq" id="WP_044241819.1">
    <property type="nucleotide sequence ID" value="NZ_ASRX01000024.1"/>
</dbReference>
<proteinExistence type="predicted"/>
<comment type="caution">
    <text evidence="2">The sequence shown here is derived from an EMBL/GenBank/DDBJ whole genome shotgun (WGS) entry which is preliminary data.</text>
</comment>
<keyword evidence="3" id="KW-1185">Reference proteome</keyword>
<reference evidence="2 3" key="1">
    <citation type="submission" date="2013-05" db="EMBL/GenBank/DDBJ databases">
        <title>Genome assembly of Chondromyces apiculatus DSM 436.</title>
        <authorList>
            <person name="Sharma G."/>
            <person name="Khatri I."/>
            <person name="Kaur C."/>
            <person name="Mayilraj S."/>
            <person name="Subramanian S."/>
        </authorList>
    </citation>
    <scope>NUCLEOTIDE SEQUENCE [LARGE SCALE GENOMIC DNA]</scope>
    <source>
        <strain evidence="2 3">DSM 436</strain>
    </source>
</reference>